<dbReference type="InterPro" id="IPR036291">
    <property type="entry name" value="NAD(P)-bd_dom_sf"/>
</dbReference>
<protein>
    <submittedName>
        <fullName evidence="6">Uncharacterized protein</fullName>
    </submittedName>
</protein>
<dbReference type="Proteomes" id="UP000182517">
    <property type="component" value="Chromosome"/>
</dbReference>
<dbReference type="InterPro" id="IPR007780">
    <property type="entry name" value="NAD_Glu_DH_bac"/>
</dbReference>
<name>A0A1L3GM87_9BACT</name>
<feature type="domain" description="NAD-glutamate dehydrogenase catalytic" evidence="2">
    <location>
        <begin position="717"/>
        <end position="1205"/>
    </location>
</feature>
<dbReference type="InterPro" id="IPR049056">
    <property type="entry name" value="NAD_Glu_DH_HM3"/>
</dbReference>
<dbReference type="InterPro" id="IPR049059">
    <property type="entry name" value="NAD_Glu_DH_HM1"/>
</dbReference>
<dbReference type="SUPFAM" id="SSF53223">
    <property type="entry name" value="Aminoacid dehydrogenase-like, N-terminal domain"/>
    <property type="match status" value="1"/>
</dbReference>
<dbReference type="Pfam" id="PF21077">
    <property type="entry name" value="GDH_ACT3"/>
    <property type="match status" value="1"/>
</dbReference>
<sequence>MKIQVQTGVNLRAQLAEQLDLAFNLLGQDTTRDTLRRLKQLIKAFKDHASPALVEGLSPPELAELLKQFLHFIEVRPERGEARILPSGVSGQMLLLICAPDVPFLFDSIQTLLKRREVRFRVFAHPVLHTRMSAKGRRLSAGRGHNAQADSFILIALKGVVEKQLGPLLVRVQEQLYAMQLLEEDRSVMEKQLAHLAGIASKQQFHHFWKWLHEGNFQPVSYRAIEVRRDDQEKVWICQEPGSALGMTTHWRELACCEDREAVDTELRFGEQLLRSGPVVVAHTERPSPFHWDEKLFYIGLREPGANSWCEHAFLGVFTRQASLQQSSDVPALRRRIASALHDLSIRTDSHDYRKTFELLDSFPKVELFFMTQAELQQVVRSFTILYRYETVRVVAVPSLAVEGLTLVVMMPREFHSRDSLRRMEQYLRRCCHSDAVDVRVMQILSDYVTLHVALAPPQSEVRLDLSRLQRGLSRIGQPWHSKLRQLLEKDYGLSEGGKLWRRYQTAFCREYLTLVHPRFALRDLKSIEQLLTDGQEHFALWGPFVALKGFCRLQFYSLQETYLNELMPILENFGLAVVEEMDFEVAAEGRVVFIKSFTVRRYEENREPLSHEVRELLLFALQAVRRQLVANDPLHRLLLSCGLSWRQIDVFRCYIHYYIQLGGPYGQARLMAALVDNPQVVLLLNRYFTARFFNGADAEAALEKEELLLPPLRYELTVALKQVTDINQDRILRSLFNLIDATVRTNFFCSESQQHPLAIKLDTLGILDLDHPRSRFEIYVHSATMEGIHLRGGNIARGGIRWSDRLDLRNEILGLMKTQMTKNALIVPTGSKGGFRVKTPFIDRNEGAALSEIAYRDFMKALLDVTDNRVGGKVVHPPGVVVYDGEDPYLVVAADKGTSHLPDTANAIAEKYHYWLGDAFASGGSHGYDHKKLGITARGAWVSVQRHFREMGIDIQRQPITVIGIGDMGGDVFGNGMLRSQQIRLLGAFNHQHIFIDPDPDTVRSFAERQRLFNLRLGWDEYNPDLISPGGGVFSRDAKDIPLSDEMRTWLGVSHASTDGPGLIRLLLTAPVDLLWNGGIGTYVKSGSETHQQVSDRINDGVRVDAQQLQVPVVGEGGNLGFTQQARIDYALAGGRINTDGIDNAGGVACSDREVNIKILLLQLQEQGVLGCREERDRLLEDLTEAVSDSVLADCYGQGLCLSLDKHRCEDDPAPFMALIEHLVNSGLLDRQNETLPTVEKLQNRGFKSLTRPELSAVLAYSKMYLKHKLLQSTLPQQSVGQQCLVKYFPQVLQDRFSGLLVTHPLASEIAATVLTNSLINQAGCTFIHRLTEETGATTAELVSAYLTFDLLLGGRALRRQIADLDNRLPPVEQYGLLHRLESCLEALSRWSLLQDMEIEPAEPLLGRLANDLKSFTAIQKQLLPEATRLEIEGEQKRLREAGINDDYAWQVVLLPQLRHFLPVVSLMNKTGQDLADAAKLYAEVRAGLELATLEQRLQQVPVSSPWDRLARRTLLDKVAELGFTLPLAVWNKNAGDQSAFFADRPTRLASYRQLLDGIREGVLPSYNVFTALAGTLEALLH</sequence>
<feature type="domain" description="NAD-glutamate dehydrogenase N-terminal ACT1" evidence="4">
    <location>
        <begin position="90"/>
        <end position="159"/>
    </location>
</feature>
<organism evidence="6 7">
    <name type="scientific">Syntrophotalea acetylenivorans</name>
    <dbReference type="NCBI Taxonomy" id="1842532"/>
    <lineage>
        <taxon>Bacteria</taxon>
        <taxon>Pseudomonadati</taxon>
        <taxon>Thermodesulfobacteriota</taxon>
        <taxon>Desulfuromonadia</taxon>
        <taxon>Desulfuromonadales</taxon>
        <taxon>Syntrophotaleaceae</taxon>
        <taxon>Syntrophotalea</taxon>
    </lineage>
</organism>
<dbReference type="Pfam" id="PF21078">
    <property type="entry name" value="GDH_HM3"/>
    <property type="match status" value="1"/>
</dbReference>
<dbReference type="Pfam" id="PF05088">
    <property type="entry name" value="Bac_GDH_CD"/>
    <property type="match status" value="1"/>
</dbReference>
<accession>A0A1L3GM87</accession>
<evidence type="ECO:0000313" key="6">
    <source>
        <dbReference type="EMBL" id="APG27010.1"/>
    </source>
</evidence>
<keyword evidence="7" id="KW-1185">Reference proteome</keyword>
<proteinExistence type="predicted"/>
<evidence type="ECO:0000313" key="7">
    <source>
        <dbReference type="Proteomes" id="UP000182517"/>
    </source>
</evidence>
<dbReference type="PIRSF" id="PIRSF036761">
    <property type="entry name" value="GDH_Mll4104"/>
    <property type="match status" value="1"/>
</dbReference>
<evidence type="ECO:0000259" key="3">
    <source>
        <dbReference type="Pfam" id="PF21074"/>
    </source>
</evidence>
<dbReference type="Gene3D" id="3.40.50.720">
    <property type="entry name" value="NAD(P)-binding Rossmann-like Domain"/>
    <property type="match status" value="1"/>
</dbReference>
<dbReference type="Pfam" id="PF21074">
    <property type="entry name" value="GDH_C"/>
    <property type="match status" value="1"/>
</dbReference>
<dbReference type="STRING" id="1842532.A7E78_03680"/>
<dbReference type="RefSeq" id="WP_083552650.1">
    <property type="nucleotide sequence ID" value="NZ_CP015519.1"/>
</dbReference>
<evidence type="ECO:0000259" key="5">
    <source>
        <dbReference type="Pfam" id="PF21077"/>
    </source>
</evidence>
<dbReference type="GO" id="GO:0004069">
    <property type="term" value="F:L-aspartate:2-oxoglutarate aminotransferase activity"/>
    <property type="evidence" value="ECO:0007669"/>
    <property type="project" value="InterPro"/>
</dbReference>
<feature type="domain" description="NAD-specific glutamate dehydrogenase C-terminal" evidence="3">
    <location>
        <begin position="1249"/>
        <end position="1562"/>
    </location>
</feature>
<dbReference type="PANTHER" id="PTHR43403">
    <property type="entry name" value="NAD-SPECIFIC GLUTAMATE DEHYDROGENASE"/>
    <property type="match status" value="1"/>
</dbReference>
<dbReference type="InterPro" id="IPR049058">
    <property type="entry name" value="NAD_Glu_DH_HM2"/>
</dbReference>
<reference evidence="6 7" key="1">
    <citation type="journal article" date="2017" name="Genome Announc.">
        <title>Complete Genome Sequences of Two Acetylene-Fermenting Pelobacter acetylenicus Strains.</title>
        <authorList>
            <person name="Sutton J.M."/>
            <person name="Baesman S.M."/>
            <person name="Fierst J.L."/>
            <person name="Poret-Peterson A.T."/>
            <person name="Oremland R.S."/>
            <person name="Dunlap D.S."/>
            <person name="Akob D.M."/>
        </authorList>
    </citation>
    <scope>NUCLEOTIDE SEQUENCE [LARGE SCALE GENOMIC DNA]</scope>
    <source>
        <strain evidence="6 7">SFB93</strain>
    </source>
</reference>
<dbReference type="EMBL" id="CP015519">
    <property type="protein sequence ID" value="APG27010.1"/>
    <property type="molecule type" value="Genomic_DNA"/>
</dbReference>
<dbReference type="KEGG" id="pef:A7E78_03680"/>
<feature type="domain" description="NAD-glutamate dehydrogenase ACT3" evidence="5">
    <location>
        <begin position="550"/>
        <end position="605"/>
    </location>
</feature>
<dbReference type="OrthoDB" id="9758052at2"/>
<dbReference type="InterPro" id="IPR028971">
    <property type="entry name" value="NAD-GDH_cat"/>
</dbReference>
<dbReference type="InterPro" id="IPR049064">
    <property type="entry name" value="NAD_Glu_DH_ACT3"/>
</dbReference>
<dbReference type="GO" id="GO:0006538">
    <property type="term" value="P:L-glutamate catabolic process"/>
    <property type="evidence" value="ECO:0007669"/>
    <property type="project" value="InterPro"/>
</dbReference>
<dbReference type="GO" id="GO:0004352">
    <property type="term" value="F:glutamate dehydrogenase (NAD+) activity"/>
    <property type="evidence" value="ECO:0007669"/>
    <property type="project" value="InterPro"/>
</dbReference>
<evidence type="ECO:0000256" key="1">
    <source>
        <dbReference type="ARBA" id="ARBA00023002"/>
    </source>
</evidence>
<evidence type="ECO:0000259" key="2">
    <source>
        <dbReference type="Pfam" id="PF05088"/>
    </source>
</evidence>
<keyword evidence="1" id="KW-0560">Oxidoreductase</keyword>
<dbReference type="InterPro" id="IPR046346">
    <property type="entry name" value="Aminoacid_DH-like_N_sf"/>
</dbReference>
<dbReference type="SUPFAM" id="SSF51735">
    <property type="entry name" value="NAD(P)-binding Rossmann-fold domains"/>
    <property type="match status" value="1"/>
</dbReference>
<dbReference type="InterPro" id="IPR024727">
    <property type="entry name" value="NAD_Glu_DH_N_ACT1"/>
</dbReference>
<dbReference type="Pfam" id="PF21079">
    <property type="entry name" value="GDH_HM2"/>
    <property type="match status" value="1"/>
</dbReference>
<evidence type="ECO:0000259" key="4">
    <source>
        <dbReference type="Pfam" id="PF21075"/>
    </source>
</evidence>
<dbReference type="PANTHER" id="PTHR43403:SF1">
    <property type="entry name" value="NAD-SPECIFIC GLUTAMATE DEHYDROGENASE"/>
    <property type="match status" value="1"/>
</dbReference>
<dbReference type="Pfam" id="PF21075">
    <property type="entry name" value="GDH_ACT1"/>
    <property type="match status" value="1"/>
</dbReference>
<dbReference type="InterPro" id="IPR048381">
    <property type="entry name" value="GDH_C"/>
</dbReference>
<gene>
    <name evidence="6" type="ORF">A7E78_03680</name>
</gene>
<dbReference type="Pfam" id="PF21073">
    <property type="entry name" value="GDH_HM1"/>
    <property type="match status" value="1"/>
</dbReference>